<keyword evidence="2" id="KW-1185">Reference proteome</keyword>
<sequence length="103" mass="11576">MSTSHPLKKLQAASRKSESRELQVWVQPITNHLYYCAALGGGNGPLLVSMWFSLLNHVVDKHDGHDGPFSECLHQPLSHRAWLTEGKFISRFLVKDTPPAILM</sequence>
<name>A0AC60NXS3_IXOPE</name>
<evidence type="ECO:0000313" key="1">
    <source>
        <dbReference type="EMBL" id="KAG0411952.1"/>
    </source>
</evidence>
<comment type="caution">
    <text evidence="1">The sequence shown here is derived from an EMBL/GenBank/DDBJ whole genome shotgun (WGS) entry which is preliminary data.</text>
</comment>
<protein>
    <submittedName>
        <fullName evidence="1">Uncharacterized protein</fullName>
    </submittedName>
</protein>
<evidence type="ECO:0000313" key="2">
    <source>
        <dbReference type="Proteomes" id="UP000805193"/>
    </source>
</evidence>
<dbReference type="EMBL" id="JABSTQ010011390">
    <property type="protein sequence ID" value="KAG0411952.1"/>
    <property type="molecule type" value="Genomic_DNA"/>
</dbReference>
<reference evidence="1 2" key="1">
    <citation type="journal article" date="2020" name="Cell">
        <title>Large-Scale Comparative Analyses of Tick Genomes Elucidate Their Genetic Diversity and Vector Capacities.</title>
        <authorList>
            <consortium name="Tick Genome and Microbiome Consortium (TIGMIC)"/>
            <person name="Jia N."/>
            <person name="Wang J."/>
            <person name="Shi W."/>
            <person name="Du L."/>
            <person name="Sun Y."/>
            <person name="Zhan W."/>
            <person name="Jiang J.F."/>
            <person name="Wang Q."/>
            <person name="Zhang B."/>
            <person name="Ji P."/>
            <person name="Bell-Sakyi L."/>
            <person name="Cui X.M."/>
            <person name="Yuan T.T."/>
            <person name="Jiang B.G."/>
            <person name="Yang W.F."/>
            <person name="Lam T.T."/>
            <person name="Chang Q.C."/>
            <person name="Ding S.J."/>
            <person name="Wang X.J."/>
            <person name="Zhu J.G."/>
            <person name="Ruan X.D."/>
            <person name="Zhao L."/>
            <person name="Wei J.T."/>
            <person name="Ye R.Z."/>
            <person name="Que T.C."/>
            <person name="Du C.H."/>
            <person name="Zhou Y.H."/>
            <person name="Cheng J.X."/>
            <person name="Dai P.F."/>
            <person name="Guo W.B."/>
            <person name="Han X.H."/>
            <person name="Huang E.J."/>
            <person name="Li L.F."/>
            <person name="Wei W."/>
            <person name="Gao Y.C."/>
            <person name="Liu J.Z."/>
            <person name="Shao H.Z."/>
            <person name="Wang X."/>
            <person name="Wang C.C."/>
            <person name="Yang T.C."/>
            <person name="Huo Q.B."/>
            <person name="Li W."/>
            <person name="Chen H.Y."/>
            <person name="Chen S.E."/>
            <person name="Zhou L.G."/>
            <person name="Ni X.B."/>
            <person name="Tian J.H."/>
            <person name="Sheng Y."/>
            <person name="Liu T."/>
            <person name="Pan Y.S."/>
            <person name="Xia L.Y."/>
            <person name="Li J."/>
            <person name="Zhao F."/>
            <person name="Cao W.C."/>
        </authorList>
    </citation>
    <scope>NUCLEOTIDE SEQUENCE [LARGE SCALE GENOMIC DNA]</scope>
    <source>
        <strain evidence="1">Iper-2018</strain>
    </source>
</reference>
<dbReference type="Proteomes" id="UP000805193">
    <property type="component" value="Unassembled WGS sequence"/>
</dbReference>
<accession>A0AC60NXS3</accession>
<gene>
    <name evidence="1" type="ORF">HPB47_010926</name>
</gene>
<proteinExistence type="predicted"/>
<organism evidence="1 2">
    <name type="scientific">Ixodes persulcatus</name>
    <name type="common">Taiga tick</name>
    <dbReference type="NCBI Taxonomy" id="34615"/>
    <lineage>
        <taxon>Eukaryota</taxon>
        <taxon>Metazoa</taxon>
        <taxon>Ecdysozoa</taxon>
        <taxon>Arthropoda</taxon>
        <taxon>Chelicerata</taxon>
        <taxon>Arachnida</taxon>
        <taxon>Acari</taxon>
        <taxon>Parasitiformes</taxon>
        <taxon>Ixodida</taxon>
        <taxon>Ixodoidea</taxon>
        <taxon>Ixodidae</taxon>
        <taxon>Ixodinae</taxon>
        <taxon>Ixodes</taxon>
    </lineage>
</organism>